<evidence type="ECO:0000313" key="2">
    <source>
        <dbReference type="EMBL" id="QFP94903.1"/>
    </source>
</evidence>
<name>A0A5P8D798_9CAUD</name>
<evidence type="ECO:0000313" key="3">
    <source>
        <dbReference type="Proteomes" id="UP000326805"/>
    </source>
</evidence>
<dbReference type="KEGG" id="vg:55623404"/>
<feature type="region of interest" description="Disordered" evidence="1">
    <location>
        <begin position="100"/>
        <end position="184"/>
    </location>
</feature>
<feature type="compositionally biased region" description="Low complexity" evidence="1">
    <location>
        <begin position="41"/>
        <end position="60"/>
    </location>
</feature>
<reference evidence="2 3" key="1">
    <citation type="submission" date="2019-08" db="EMBL/GenBank/DDBJ databases">
        <authorList>
            <person name="Ward C."/>
            <person name="Batin B."/>
            <person name="Choi E."/>
            <person name="Dhami J."/>
            <person name="Figueroa S."/>
            <person name="Kim S."/>
            <person name="Kim U."/>
            <person name="Klim L."/>
            <person name="Lee Y.S."/>
            <person name="Lim D."/>
            <person name="Nathaniel A."/>
            <person name="Shih C."/>
            <person name="Simental K."/>
            <person name="Shu E."/>
            <person name="Trivedi R."/>
            <person name="Valladolid I."/>
            <person name="Wang C."/>
            <person name="Yoo K."/>
            <person name="Choi J.D."/>
            <person name="Dean N."/>
            <person name="Muthiah A.S."/>
            <person name="Diaz A."/>
            <person name="Garlena R.A."/>
            <person name="Russell D.A."/>
            <person name="Pope W.H."/>
            <person name="Jacobs-Sera D."/>
            <person name="Hatfull G.F."/>
        </authorList>
    </citation>
    <scope>NUCLEOTIDE SEQUENCE [LARGE SCALE GENOMIC DNA]</scope>
</reference>
<organism evidence="2 3">
    <name type="scientific">Gordonia phage OhMyWard</name>
    <dbReference type="NCBI Taxonomy" id="2652414"/>
    <lineage>
        <taxon>Viruses</taxon>
        <taxon>Duplodnaviria</taxon>
        <taxon>Heunggongvirae</taxon>
        <taxon>Uroviricota</taxon>
        <taxon>Caudoviricetes</taxon>
        <taxon>Deejayvirinae</taxon>
        <taxon>Kenoshavirus</taxon>
        <taxon>Kenoshavirus ohmyward</taxon>
    </lineage>
</organism>
<dbReference type="GeneID" id="55623404"/>
<sequence>MAGNTFYEVTPLTELFHEYDPIKAREYYLRTRQLKGRKPGAGKPAPKGRGPSKAQLAKQKLAAKRKAERAKLKAKLAELESRVDQLNAAIKQAKLAAMRRAGVSEDTLNRMITAEVKSPGSSKGMKDEKDEKDKSDKKDSKPDDKTVAEKREAAKAAKKAYEKENPDAGKDDSNSDIQEKVDKTAERLEKLQKRVEAVARIGAK</sequence>
<evidence type="ECO:0000256" key="1">
    <source>
        <dbReference type="SAM" id="MobiDB-lite"/>
    </source>
</evidence>
<dbReference type="EMBL" id="MN284896">
    <property type="protein sequence ID" value="QFP94903.1"/>
    <property type="molecule type" value="Genomic_DNA"/>
</dbReference>
<dbReference type="RefSeq" id="YP_009852769.1">
    <property type="nucleotide sequence ID" value="NC_048816.1"/>
</dbReference>
<gene>
    <name evidence="2" type="primary">21</name>
    <name evidence="2" type="ORF">SEA_OHMYWARD_21</name>
</gene>
<protein>
    <submittedName>
        <fullName evidence="2">Uncharacterized protein</fullName>
    </submittedName>
</protein>
<keyword evidence="3" id="KW-1185">Reference proteome</keyword>
<feature type="region of interest" description="Disordered" evidence="1">
    <location>
        <begin position="31"/>
        <end position="67"/>
    </location>
</feature>
<accession>A0A5P8D798</accession>
<feature type="compositionally biased region" description="Basic and acidic residues" evidence="1">
    <location>
        <begin position="124"/>
        <end position="184"/>
    </location>
</feature>
<dbReference type="Proteomes" id="UP000326805">
    <property type="component" value="Segment"/>
</dbReference>
<proteinExistence type="predicted"/>